<sequence>MLNSLRIQNFKSWQDTGDIQFGSITGFFGTNSSGKTSILQFLLMLKQTVESSDRAQVLNLGDERSYVELGTMHDIIYNHNISEVVQFTLSFKLPSAINEVMLFGSDTDIPVKNIEFSARIKNSVINILEEFKYSSRNMSAGIRLSKKYKENKNNYNKYYLIVNGVEKLINNSIGDPIKFYGFPHNILSNNNKLVWAMPELERFFEHSFIETFYLGPLREYPSRLYIWGGEKPGNIGNRGAGAVAAILSSKNTKPNINMGSGQPMHTLEQHVAYWLKELGLIHSFEVRPIAPNRKEYEVRIKRTAESAEVFLTDVGFGVSQLLPVLVLLFYVPEGSTIILEQPEIHLHPAVQAGLADVFIDAIKRRNVQIILESHSEHLLQRLQRRLAEEALPTDQVKLYFTDFVGAASTLTPLDLDEYGNIRNWPKNFFGDTMGEAAAMMEAEMKRKMQS</sequence>
<evidence type="ECO:0000259" key="2">
    <source>
        <dbReference type="Pfam" id="PF13175"/>
    </source>
</evidence>
<accession>A0A1H3BC60</accession>
<dbReference type="PANTHER" id="PTHR43581">
    <property type="entry name" value="ATP/GTP PHOSPHATASE"/>
    <property type="match status" value="1"/>
</dbReference>
<dbReference type="OrthoDB" id="9792800at2"/>
<feature type="domain" description="DUF3696" evidence="1">
    <location>
        <begin position="392"/>
        <end position="437"/>
    </location>
</feature>
<dbReference type="PANTHER" id="PTHR43581:SF2">
    <property type="entry name" value="EXCINUCLEASE ATPASE SUBUNIT"/>
    <property type="match status" value="1"/>
</dbReference>
<dbReference type="SUPFAM" id="SSF52540">
    <property type="entry name" value="P-loop containing nucleoside triphosphate hydrolases"/>
    <property type="match status" value="1"/>
</dbReference>
<keyword evidence="4" id="KW-1185">Reference proteome</keyword>
<dbReference type="Pfam" id="PF13175">
    <property type="entry name" value="AAA_15"/>
    <property type="match status" value="2"/>
</dbReference>
<dbReference type="AlphaFoldDB" id="A0A1H3BC60"/>
<dbReference type="STRING" id="651662.SAMN04488069_101238"/>
<reference evidence="4" key="1">
    <citation type="submission" date="2016-10" db="EMBL/GenBank/DDBJ databases">
        <authorList>
            <person name="Varghese N."/>
            <person name="Submissions S."/>
        </authorList>
    </citation>
    <scope>NUCLEOTIDE SEQUENCE [LARGE SCALE GENOMIC DNA]</scope>
    <source>
        <strain evidence="4">CGMCC 1.8975</strain>
    </source>
</reference>
<name>A0A1H3BC60_9BACT</name>
<proteinExistence type="predicted"/>
<dbReference type="InterPro" id="IPR041685">
    <property type="entry name" value="AAA_GajA/Old/RecF-like"/>
</dbReference>
<gene>
    <name evidence="3" type="ORF">SAMN04488069_101238</name>
</gene>
<dbReference type="InterPro" id="IPR027417">
    <property type="entry name" value="P-loop_NTPase"/>
</dbReference>
<protein>
    <recommendedName>
        <fullName evidence="5">DUF3696 domain-containing protein</fullName>
    </recommendedName>
</protein>
<dbReference type="Proteomes" id="UP000199249">
    <property type="component" value="Unassembled WGS sequence"/>
</dbReference>
<feature type="domain" description="Endonuclease GajA/Old nuclease/RecF-like AAA" evidence="2">
    <location>
        <begin position="1"/>
        <end position="169"/>
    </location>
</feature>
<feature type="domain" description="Endonuclease GajA/Old nuclease/RecF-like AAA" evidence="2">
    <location>
        <begin position="294"/>
        <end position="378"/>
    </location>
</feature>
<dbReference type="InterPro" id="IPR022532">
    <property type="entry name" value="DUF3696"/>
</dbReference>
<evidence type="ECO:0000313" key="4">
    <source>
        <dbReference type="Proteomes" id="UP000199249"/>
    </source>
</evidence>
<evidence type="ECO:0008006" key="5">
    <source>
        <dbReference type="Google" id="ProtNLM"/>
    </source>
</evidence>
<dbReference type="PIRSF" id="PIRSF034888">
    <property type="entry name" value="P-loop_UCP034888"/>
    <property type="match status" value="1"/>
</dbReference>
<dbReference type="Pfam" id="PF12476">
    <property type="entry name" value="DUF3696"/>
    <property type="match status" value="1"/>
</dbReference>
<organism evidence="3 4">
    <name type="scientific">Hymenobacter psychrophilus</name>
    <dbReference type="NCBI Taxonomy" id="651662"/>
    <lineage>
        <taxon>Bacteria</taxon>
        <taxon>Pseudomonadati</taxon>
        <taxon>Bacteroidota</taxon>
        <taxon>Cytophagia</taxon>
        <taxon>Cytophagales</taxon>
        <taxon>Hymenobacteraceae</taxon>
        <taxon>Hymenobacter</taxon>
    </lineage>
</organism>
<evidence type="ECO:0000313" key="3">
    <source>
        <dbReference type="EMBL" id="SDX39496.1"/>
    </source>
</evidence>
<dbReference type="InterPro" id="IPR051396">
    <property type="entry name" value="Bact_Antivir_Def_Nuclease"/>
</dbReference>
<dbReference type="InterPro" id="IPR014592">
    <property type="entry name" value="P-loop_UCP034888"/>
</dbReference>
<dbReference type="Gene3D" id="3.40.50.300">
    <property type="entry name" value="P-loop containing nucleotide triphosphate hydrolases"/>
    <property type="match status" value="1"/>
</dbReference>
<evidence type="ECO:0000259" key="1">
    <source>
        <dbReference type="Pfam" id="PF12476"/>
    </source>
</evidence>
<dbReference type="EMBL" id="FNOV01000001">
    <property type="protein sequence ID" value="SDX39496.1"/>
    <property type="molecule type" value="Genomic_DNA"/>
</dbReference>